<keyword evidence="6 7" id="KW-0472">Membrane</keyword>
<evidence type="ECO:0000256" key="7">
    <source>
        <dbReference type="RuleBase" id="RU363032"/>
    </source>
</evidence>
<accession>A0A4U0FBY7</accession>
<feature type="transmembrane region" description="Helical" evidence="7">
    <location>
        <begin position="109"/>
        <end position="130"/>
    </location>
</feature>
<feature type="transmembrane region" description="Helical" evidence="7">
    <location>
        <begin position="12"/>
        <end position="33"/>
    </location>
</feature>
<dbReference type="InterPro" id="IPR050901">
    <property type="entry name" value="BP-dep_ABC_trans_perm"/>
</dbReference>
<evidence type="ECO:0000259" key="8">
    <source>
        <dbReference type="PROSITE" id="PS50928"/>
    </source>
</evidence>
<evidence type="ECO:0000256" key="2">
    <source>
        <dbReference type="ARBA" id="ARBA00022448"/>
    </source>
</evidence>
<dbReference type="OrthoDB" id="9810086at2"/>
<feature type="transmembrane region" description="Helical" evidence="7">
    <location>
        <begin position="237"/>
        <end position="261"/>
    </location>
</feature>
<keyword evidence="4 7" id="KW-0812">Transmembrane</keyword>
<dbReference type="Gene3D" id="1.10.3720.10">
    <property type="entry name" value="MetI-like"/>
    <property type="match status" value="1"/>
</dbReference>
<evidence type="ECO:0000256" key="4">
    <source>
        <dbReference type="ARBA" id="ARBA00022692"/>
    </source>
</evidence>
<feature type="domain" description="ABC transmembrane type-1" evidence="8">
    <location>
        <begin position="72"/>
        <end position="261"/>
    </location>
</feature>
<dbReference type="InterPro" id="IPR035906">
    <property type="entry name" value="MetI-like_sf"/>
</dbReference>
<dbReference type="PROSITE" id="PS50928">
    <property type="entry name" value="ABC_TM1"/>
    <property type="match status" value="1"/>
</dbReference>
<dbReference type="EMBL" id="SUPK01000004">
    <property type="protein sequence ID" value="TJY42237.1"/>
    <property type="molecule type" value="Genomic_DNA"/>
</dbReference>
<dbReference type="Pfam" id="PF00528">
    <property type="entry name" value="BPD_transp_1"/>
    <property type="match status" value="1"/>
</dbReference>
<reference evidence="9 10" key="1">
    <citation type="submission" date="2019-04" db="EMBL/GenBank/DDBJ databases">
        <title>Cohnella sp. nov., isolated from soil.</title>
        <authorList>
            <person name="Kim W."/>
        </authorList>
    </citation>
    <scope>NUCLEOTIDE SEQUENCE [LARGE SCALE GENOMIC DNA]</scope>
    <source>
        <strain evidence="9 10">CAU 1483</strain>
    </source>
</reference>
<comment type="subcellular location">
    <subcellularLocation>
        <location evidence="1 7">Cell membrane</location>
        <topology evidence="1 7">Multi-pass membrane protein</topology>
    </subcellularLocation>
</comment>
<evidence type="ECO:0000256" key="6">
    <source>
        <dbReference type="ARBA" id="ARBA00023136"/>
    </source>
</evidence>
<keyword evidence="10" id="KW-1185">Reference proteome</keyword>
<keyword evidence="3" id="KW-1003">Cell membrane</keyword>
<name>A0A4U0FBY7_9BACL</name>
<feature type="transmembrane region" description="Helical" evidence="7">
    <location>
        <begin position="183"/>
        <end position="205"/>
    </location>
</feature>
<dbReference type="PANTHER" id="PTHR32243">
    <property type="entry name" value="MALTOSE TRANSPORT SYSTEM PERMEASE-RELATED"/>
    <property type="match status" value="1"/>
</dbReference>
<gene>
    <name evidence="9" type="ORF">E5161_09525</name>
</gene>
<comment type="similarity">
    <text evidence="7">Belongs to the binding-protein-dependent transport system permease family.</text>
</comment>
<keyword evidence="5 7" id="KW-1133">Transmembrane helix</keyword>
<dbReference type="SUPFAM" id="SSF161098">
    <property type="entry name" value="MetI-like"/>
    <property type="match status" value="1"/>
</dbReference>
<sequence>MNASLSDKLLNRLTYVFLIGVSLIFLLPILWILRTSFTTKAVAYQIPPKWFVTPTLDNYRAIFSNNPFGKYFLNSMVISLVSTLIAVFLGAMAAYWIARSSKGGNFLRIAVLVTQMLPPIVMVIPIFLMVKSLGMLDKWETLIITYLSFNLPYMIWLLIGFFETIPKDLDEACEMDGCTKMRAFTKVVLPLAAPGIMAAGILSFLLAWNEFLFALVLTGTGSRTLPVAIANMETQQGVMIAELCASTVIIILPVVILSLFIQKYLVNGMTTGSIK</sequence>
<evidence type="ECO:0000313" key="10">
    <source>
        <dbReference type="Proteomes" id="UP000309673"/>
    </source>
</evidence>
<evidence type="ECO:0000256" key="1">
    <source>
        <dbReference type="ARBA" id="ARBA00004651"/>
    </source>
</evidence>
<evidence type="ECO:0000256" key="3">
    <source>
        <dbReference type="ARBA" id="ARBA00022475"/>
    </source>
</evidence>
<evidence type="ECO:0000256" key="5">
    <source>
        <dbReference type="ARBA" id="ARBA00022989"/>
    </source>
</evidence>
<dbReference type="Proteomes" id="UP000309673">
    <property type="component" value="Unassembled WGS sequence"/>
</dbReference>
<dbReference type="CDD" id="cd06261">
    <property type="entry name" value="TM_PBP2"/>
    <property type="match status" value="1"/>
</dbReference>
<feature type="transmembrane region" description="Helical" evidence="7">
    <location>
        <begin position="142"/>
        <end position="162"/>
    </location>
</feature>
<protein>
    <submittedName>
        <fullName evidence="9">Carbohydrate ABC transporter permease</fullName>
    </submittedName>
</protein>
<dbReference type="GO" id="GO:0005886">
    <property type="term" value="C:plasma membrane"/>
    <property type="evidence" value="ECO:0007669"/>
    <property type="project" value="UniProtKB-SubCell"/>
</dbReference>
<feature type="transmembrane region" description="Helical" evidence="7">
    <location>
        <begin position="71"/>
        <end position="97"/>
    </location>
</feature>
<comment type="caution">
    <text evidence="9">The sequence shown here is derived from an EMBL/GenBank/DDBJ whole genome shotgun (WGS) entry which is preliminary data.</text>
</comment>
<organism evidence="9 10">
    <name type="scientific">Cohnella pontilimi</name>
    <dbReference type="NCBI Taxonomy" id="2564100"/>
    <lineage>
        <taxon>Bacteria</taxon>
        <taxon>Bacillati</taxon>
        <taxon>Bacillota</taxon>
        <taxon>Bacilli</taxon>
        <taxon>Bacillales</taxon>
        <taxon>Paenibacillaceae</taxon>
        <taxon>Cohnella</taxon>
    </lineage>
</organism>
<proteinExistence type="inferred from homology"/>
<evidence type="ECO:0000313" key="9">
    <source>
        <dbReference type="EMBL" id="TJY42237.1"/>
    </source>
</evidence>
<dbReference type="GO" id="GO:0055085">
    <property type="term" value="P:transmembrane transport"/>
    <property type="evidence" value="ECO:0007669"/>
    <property type="project" value="InterPro"/>
</dbReference>
<dbReference type="AlphaFoldDB" id="A0A4U0FBY7"/>
<dbReference type="PANTHER" id="PTHR32243:SF18">
    <property type="entry name" value="INNER MEMBRANE ABC TRANSPORTER PERMEASE PROTEIN YCJP"/>
    <property type="match status" value="1"/>
</dbReference>
<dbReference type="RefSeq" id="WP_136777492.1">
    <property type="nucleotide sequence ID" value="NZ_SUPK01000004.1"/>
</dbReference>
<dbReference type="InterPro" id="IPR000515">
    <property type="entry name" value="MetI-like"/>
</dbReference>
<keyword evidence="2 7" id="KW-0813">Transport</keyword>